<feature type="domain" description="GAF" evidence="1">
    <location>
        <begin position="19"/>
        <end position="166"/>
    </location>
</feature>
<dbReference type="AlphaFoldDB" id="A0A3B1C486"/>
<dbReference type="CDD" id="cd00082">
    <property type="entry name" value="HisKA"/>
    <property type="match status" value="1"/>
</dbReference>
<dbReference type="Gene3D" id="3.30.450.40">
    <property type="match status" value="3"/>
</dbReference>
<evidence type="ECO:0000259" key="1">
    <source>
        <dbReference type="SMART" id="SM00065"/>
    </source>
</evidence>
<dbReference type="InterPro" id="IPR029016">
    <property type="entry name" value="GAF-like_dom_sf"/>
</dbReference>
<feature type="non-terminal residue" evidence="2">
    <location>
        <position position="626"/>
    </location>
</feature>
<dbReference type="InterPro" id="IPR003661">
    <property type="entry name" value="HisK_dim/P_dom"/>
</dbReference>
<sequence>MSDNDHILSIGRISGSRLHLQTMLDQVVKSAQEQLGADACALLLLDESKQILTLKSSHGLWRSAVDAVRLPRGKGVSWRIVREKKPAALPRAKDDPDFHFVPESGEEDYTSMLGVPIIEEDECIGVIYVQSKKETSYSDEDISRLEKISQQVAGAIKAAWDMDRIKEKARVYTKLNGSSRLINATNDIEEIVRITTNVASELIGAKVKAVWVADIDGKLKVKHFSESGSDPELLRPVCETVVTLATVSRETVNVADISADTRFEGLDIIAAVSVVCCPMIFEERVVGAIVLADRITESPNYFVAFTSEEIHILSAVAQTAAQAVDRARTHQQLEKALEKNEQNVRELSILFQLSMAMRRTLNLGDLLRVILSCVTVGRGLGFNRAILFLVDESAGLLQGTIGMGPDSAEHAGRIWNDLKEQPPEDLVPWLLDHDIFEVKNSQFNRLARSLKFPAAGGDESKIISKVISHKMAVNIEGAGDLDQSDMELRSAIGCERFAMAPLVVRDTALGAILVDNLYNSNPITNSDMELLTRFAAPAAWAIENMKLFEKWVAESEERLDLEKQMARVERMSTLGEVYAELAHELKNPLVSIGGFARRLISTSKNDKTSLKYASIIAGEVDRLETL</sequence>
<dbReference type="Gene3D" id="1.10.287.130">
    <property type="match status" value="1"/>
</dbReference>
<feature type="domain" description="GAF" evidence="1">
    <location>
        <begin position="362"/>
        <end position="552"/>
    </location>
</feature>
<dbReference type="SMART" id="SM00065">
    <property type="entry name" value="GAF"/>
    <property type="match status" value="3"/>
</dbReference>
<dbReference type="Pfam" id="PF00512">
    <property type="entry name" value="HisKA"/>
    <property type="match status" value="1"/>
</dbReference>
<organism evidence="2">
    <name type="scientific">hydrothermal vent metagenome</name>
    <dbReference type="NCBI Taxonomy" id="652676"/>
    <lineage>
        <taxon>unclassified sequences</taxon>
        <taxon>metagenomes</taxon>
        <taxon>ecological metagenomes</taxon>
    </lineage>
</organism>
<name>A0A3B1C486_9ZZZZ</name>
<gene>
    <name evidence="2" type="ORF">MNBD_NITROSPINAE03-647</name>
</gene>
<dbReference type="Pfam" id="PF01590">
    <property type="entry name" value="GAF"/>
    <property type="match status" value="2"/>
</dbReference>
<dbReference type="PANTHER" id="PTHR43155">
    <property type="entry name" value="CYCLIC DI-GMP PHOSPHODIESTERASE PA4108-RELATED"/>
    <property type="match status" value="1"/>
</dbReference>
<dbReference type="SUPFAM" id="SSF47384">
    <property type="entry name" value="Homodimeric domain of signal transducing histidine kinase"/>
    <property type="match status" value="1"/>
</dbReference>
<dbReference type="Pfam" id="PF13185">
    <property type="entry name" value="GAF_2"/>
    <property type="match status" value="1"/>
</dbReference>
<feature type="domain" description="GAF" evidence="1">
    <location>
        <begin position="187"/>
        <end position="334"/>
    </location>
</feature>
<reference evidence="2" key="1">
    <citation type="submission" date="2018-06" db="EMBL/GenBank/DDBJ databases">
        <authorList>
            <person name="Zhirakovskaya E."/>
        </authorList>
    </citation>
    <scope>NUCLEOTIDE SEQUENCE</scope>
</reference>
<dbReference type="GO" id="GO:0000155">
    <property type="term" value="F:phosphorelay sensor kinase activity"/>
    <property type="evidence" value="ECO:0007669"/>
    <property type="project" value="InterPro"/>
</dbReference>
<dbReference type="SUPFAM" id="SSF55781">
    <property type="entry name" value="GAF domain-like"/>
    <property type="match status" value="3"/>
</dbReference>
<protein>
    <recommendedName>
        <fullName evidence="1">GAF domain-containing protein</fullName>
    </recommendedName>
</protein>
<dbReference type="EMBL" id="UOGB01000147">
    <property type="protein sequence ID" value="VAX19403.1"/>
    <property type="molecule type" value="Genomic_DNA"/>
</dbReference>
<evidence type="ECO:0000313" key="2">
    <source>
        <dbReference type="EMBL" id="VAX19403.1"/>
    </source>
</evidence>
<dbReference type="InterPro" id="IPR003018">
    <property type="entry name" value="GAF"/>
</dbReference>
<dbReference type="PANTHER" id="PTHR43155:SF2">
    <property type="entry name" value="CYCLIC DI-GMP PHOSPHODIESTERASE PA4108"/>
    <property type="match status" value="1"/>
</dbReference>
<dbReference type="InterPro" id="IPR036097">
    <property type="entry name" value="HisK_dim/P_sf"/>
</dbReference>
<accession>A0A3B1C486</accession>
<proteinExistence type="predicted"/>